<dbReference type="Proteomes" id="UP000239494">
    <property type="component" value="Unassembled WGS sequence"/>
</dbReference>
<dbReference type="RefSeq" id="WP_106193783.1">
    <property type="nucleotide sequence ID" value="NZ_PVTF01000014.1"/>
</dbReference>
<accession>A0A2T0SPE8</accession>
<organism evidence="1 2">
    <name type="scientific">Umezawaea tangerina</name>
    <dbReference type="NCBI Taxonomy" id="84725"/>
    <lineage>
        <taxon>Bacteria</taxon>
        <taxon>Bacillati</taxon>
        <taxon>Actinomycetota</taxon>
        <taxon>Actinomycetes</taxon>
        <taxon>Pseudonocardiales</taxon>
        <taxon>Pseudonocardiaceae</taxon>
        <taxon>Umezawaea</taxon>
    </lineage>
</organism>
<protein>
    <recommendedName>
        <fullName evidence="3">Homeodomain-like domain-containing protein</fullName>
    </recommendedName>
</protein>
<reference evidence="1 2" key="1">
    <citation type="submission" date="2018-03" db="EMBL/GenBank/DDBJ databases">
        <title>Genomic Encyclopedia of Archaeal and Bacterial Type Strains, Phase II (KMG-II): from individual species to whole genera.</title>
        <authorList>
            <person name="Goeker M."/>
        </authorList>
    </citation>
    <scope>NUCLEOTIDE SEQUENCE [LARGE SCALE GENOMIC DNA]</scope>
    <source>
        <strain evidence="1 2">DSM 44720</strain>
    </source>
</reference>
<evidence type="ECO:0008006" key="3">
    <source>
        <dbReference type="Google" id="ProtNLM"/>
    </source>
</evidence>
<evidence type="ECO:0000313" key="1">
    <source>
        <dbReference type="EMBL" id="PRY35284.1"/>
    </source>
</evidence>
<comment type="caution">
    <text evidence="1">The sequence shown here is derived from an EMBL/GenBank/DDBJ whole genome shotgun (WGS) entry which is preliminary data.</text>
</comment>
<evidence type="ECO:0000313" key="2">
    <source>
        <dbReference type="Proteomes" id="UP000239494"/>
    </source>
</evidence>
<gene>
    <name evidence="1" type="ORF">CLV43_114202</name>
</gene>
<keyword evidence="2" id="KW-1185">Reference proteome</keyword>
<sequence length="175" mass="19002">MSTFDASAPTKGRYAALLLPHVTNIVAAVHDDGPEALLEALRGAFELDHRPDDVDPAVAVITILAAMVDPNATCEQTLGWVRNLAPVRMAPNARESERPTTRAARKAAAEVDEATVQRVMDGHRGDLRLRRVDAQEAIRRLRAKGTSVSEVVRMVGVTERTVNRHGRRGDPSQAA</sequence>
<dbReference type="AlphaFoldDB" id="A0A2T0SPE8"/>
<name>A0A2T0SPE8_9PSEU</name>
<dbReference type="EMBL" id="PVTF01000014">
    <property type="protein sequence ID" value="PRY35284.1"/>
    <property type="molecule type" value="Genomic_DNA"/>
</dbReference>
<proteinExistence type="predicted"/>